<dbReference type="EMBL" id="CACSHJ010000095">
    <property type="protein sequence ID" value="CAA0393814.1"/>
    <property type="molecule type" value="Genomic_DNA"/>
</dbReference>
<protein>
    <submittedName>
        <fullName evidence="1">Uncharacterized protein</fullName>
    </submittedName>
</protein>
<gene>
    <name evidence="1" type="ORF">C24_LOCUS17191</name>
</gene>
<organism evidence="1 2">
    <name type="scientific">Arabidopsis thaliana</name>
    <name type="common">Mouse-ear cress</name>
    <dbReference type="NCBI Taxonomy" id="3702"/>
    <lineage>
        <taxon>Eukaryota</taxon>
        <taxon>Viridiplantae</taxon>
        <taxon>Streptophyta</taxon>
        <taxon>Embryophyta</taxon>
        <taxon>Tracheophyta</taxon>
        <taxon>Spermatophyta</taxon>
        <taxon>Magnoliopsida</taxon>
        <taxon>eudicotyledons</taxon>
        <taxon>Gunneridae</taxon>
        <taxon>Pentapetalae</taxon>
        <taxon>rosids</taxon>
        <taxon>malvids</taxon>
        <taxon>Brassicales</taxon>
        <taxon>Brassicaceae</taxon>
        <taxon>Camelineae</taxon>
        <taxon>Arabidopsis</taxon>
    </lineage>
</organism>
<evidence type="ECO:0000313" key="2">
    <source>
        <dbReference type="Proteomes" id="UP000434276"/>
    </source>
</evidence>
<dbReference type="AlphaFoldDB" id="A0A5S9XRV1"/>
<dbReference type="Proteomes" id="UP000434276">
    <property type="component" value="Unassembled WGS sequence"/>
</dbReference>
<proteinExistence type="predicted"/>
<evidence type="ECO:0000313" key="1">
    <source>
        <dbReference type="EMBL" id="CAA0393814.1"/>
    </source>
</evidence>
<sequence length="79" mass="9031">MGWLPCRAKFKRSRCEVELDSSSAKPPTTRCRAAGLRWSFDDIHALLCRAVVLRLVVPFRTRLSCRAQLCRAKDLVELV</sequence>
<reference evidence="1 2" key="1">
    <citation type="submission" date="2019-12" db="EMBL/GenBank/DDBJ databases">
        <authorList>
            <person name="Jiao W.-B."/>
            <person name="Schneeberger K."/>
        </authorList>
    </citation>
    <scope>NUCLEOTIDE SEQUENCE [LARGE SCALE GENOMIC DNA]</scope>
    <source>
        <strain evidence="2">cv. C24</strain>
    </source>
</reference>
<accession>A0A5S9XRV1</accession>
<name>A0A5S9XRV1_ARATH</name>